<dbReference type="Proteomes" id="UP000729402">
    <property type="component" value="Unassembled WGS sequence"/>
</dbReference>
<keyword evidence="11" id="KW-1185">Reference proteome</keyword>
<keyword evidence="6" id="KW-0175">Coiled coil</keyword>
<evidence type="ECO:0000256" key="2">
    <source>
        <dbReference type="ARBA" id="ARBA00022614"/>
    </source>
</evidence>
<dbReference type="Pfam" id="PF23598">
    <property type="entry name" value="LRR_14"/>
    <property type="match status" value="1"/>
</dbReference>
<keyword evidence="3" id="KW-0677">Repeat</keyword>
<dbReference type="InterPro" id="IPR058922">
    <property type="entry name" value="WHD_DRP"/>
</dbReference>
<feature type="domain" description="Disease resistance protein winged helix" evidence="8">
    <location>
        <begin position="369"/>
        <end position="440"/>
    </location>
</feature>
<evidence type="ECO:0000313" key="10">
    <source>
        <dbReference type="EMBL" id="KAG8089456.1"/>
    </source>
</evidence>
<gene>
    <name evidence="10" type="ORF">GUJ93_ZPchr0011g28915</name>
</gene>
<evidence type="ECO:0000256" key="5">
    <source>
        <dbReference type="ARBA" id="ARBA00022821"/>
    </source>
</evidence>
<dbReference type="GO" id="GO:0042742">
    <property type="term" value="P:defense response to bacterium"/>
    <property type="evidence" value="ECO:0007669"/>
    <property type="project" value="UniProtKB-ARBA"/>
</dbReference>
<evidence type="ECO:0000256" key="4">
    <source>
        <dbReference type="ARBA" id="ARBA00022741"/>
    </source>
</evidence>
<evidence type="ECO:0000259" key="7">
    <source>
        <dbReference type="Pfam" id="PF18052"/>
    </source>
</evidence>
<evidence type="ECO:0000256" key="6">
    <source>
        <dbReference type="ARBA" id="ARBA00023054"/>
    </source>
</evidence>
<dbReference type="FunFam" id="1.10.10.10:FF:000322">
    <property type="entry name" value="Probable disease resistance protein At1g63360"/>
    <property type="match status" value="1"/>
</dbReference>
<comment type="similarity">
    <text evidence="1">Belongs to the disease resistance NB-LRR family.</text>
</comment>
<dbReference type="Pfam" id="PF18052">
    <property type="entry name" value="Rx_N"/>
    <property type="match status" value="1"/>
</dbReference>
<organism evidence="10 11">
    <name type="scientific">Zizania palustris</name>
    <name type="common">Northern wild rice</name>
    <dbReference type="NCBI Taxonomy" id="103762"/>
    <lineage>
        <taxon>Eukaryota</taxon>
        <taxon>Viridiplantae</taxon>
        <taxon>Streptophyta</taxon>
        <taxon>Embryophyta</taxon>
        <taxon>Tracheophyta</taxon>
        <taxon>Spermatophyta</taxon>
        <taxon>Magnoliopsida</taxon>
        <taxon>Liliopsida</taxon>
        <taxon>Poales</taxon>
        <taxon>Poaceae</taxon>
        <taxon>BOP clade</taxon>
        <taxon>Oryzoideae</taxon>
        <taxon>Oryzeae</taxon>
        <taxon>Zizaniinae</taxon>
        <taxon>Zizania</taxon>
    </lineage>
</organism>
<proteinExistence type="inferred from homology"/>
<reference evidence="10" key="1">
    <citation type="journal article" date="2021" name="bioRxiv">
        <title>Whole Genome Assembly and Annotation of Northern Wild Rice, Zizania palustris L., Supports a Whole Genome Duplication in the Zizania Genus.</title>
        <authorList>
            <person name="Haas M."/>
            <person name="Kono T."/>
            <person name="Macchietto M."/>
            <person name="Millas R."/>
            <person name="McGilp L."/>
            <person name="Shao M."/>
            <person name="Duquette J."/>
            <person name="Hirsch C.N."/>
            <person name="Kimball J."/>
        </authorList>
    </citation>
    <scope>NUCLEOTIDE SEQUENCE</scope>
    <source>
        <tissue evidence="10">Fresh leaf tissue</tissue>
    </source>
</reference>
<sequence length="844" mass="95881">MMDTSLGRAPNSNLRLDRLAYHHCSALMAEAVVLAVSKIGSTLAEDATIAVISKLSEKVTNLKELPRNVTRIQKELNAMNDVIRDLGTLDNRENFIKGWVVEVRKLAYHVENIMDKYTYHARQMQEEGKVKKFIKGRKYINIFNEIAGEIVEIEKDITQIKDLKKWPLTVWLMNPNKDANTERKRSAGSLPDLTKDEDLVGMEDNRRILTQWLYTSEPHSTVITVSGMGGLGKTTLNLQESRIVITTRKEDVASLASSKCRLELQPLGDTDSFNLFCRRAFNNTEDYRCPSELMEVATSVVRRCQGLPLAIASMGSLMSLRKETLHAWNQTYSQLKDEMLKKDNVRAILNLSYHDMPGDLRNCFLFCSMFPEDHSMSRESLVRLWVAEGFVVIKDGNNPEDVAEGNLMELIRRNMLVIDNSDELGRVSTCKMHDILRDLALSVAKDEMFGSASDNGTMMNMDIGVRRFSTCRWKDDRAPTKVFPFLRTLMSLEAVSSSTNMLNSFFSGSNYLTVLELQDSAINEVPASIGNLFNLRYIGLRRTKVHKLPECIEKLSNLQTLDIKETKIVKLPQGIARIKKLRHLIADRYADERQSDFRYFIGVEAPKGLSSLEELQTLETVGASTELAEQLDKLMKLQSVWIDNISAAHCTKLFAALSNMQFLSSLLLNACDEKEELCFQNLKPISKLHKLIIRGQWATGTLKCPIFQDHGKNLRYLALSWCQLGEDPLGVLAPHVPNLTYLKLNNMSSVKNLILCAGSFPKLKTIVLRHMSYVNQLEIKDGALPVIEGMYIVSLPELKRVPQGIENLHSLKKLWLVNLHKDFKAHWINKEMHQKMHHVPDLQV</sequence>
<dbReference type="GO" id="GO:0043531">
    <property type="term" value="F:ADP binding"/>
    <property type="evidence" value="ECO:0007669"/>
    <property type="project" value="InterPro"/>
</dbReference>
<dbReference type="PANTHER" id="PTHR23155">
    <property type="entry name" value="DISEASE RESISTANCE PROTEIN RP"/>
    <property type="match status" value="1"/>
</dbReference>
<dbReference type="GO" id="GO:0009626">
    <property type="term" value="P:plant-type hypersensitive response"/>
    <property type="evidence" value="ECO:0007669"/>
    <property type="project" value="UniProtKB-ARBA"/>
</dbReference>
<dbReference type="OrthoDB" id="606096at2759"/>
<evidence type="ECO:0000313" key="11">
    <source>
        <dbReference type="Proteomes" id="UP000729402"/>
    </source>
</evidence>
<keyword evidence="4" id="KW-0547">Nucleotide-binding</keyword>
<feature type="domain" description="Disease resistance R13L4/SHOC-2-like LRR" evidence="9">
    <location>
        <begin position="491"/>
        <end position="826"/>
    </location>
</feature>
<dbReference type="PANTHER" id="PTHR23155:SF1216">
    <property type="entry name" value="OS04G0219600 PROTEIN"/>
    <property type="match status" value="1"/>
</dbReference>
<keyword evidence="5" id="KW-0611">Plant defense</keyword>
<evidence type="ECO:0000259" key="8">
    <source>
        <dbReference type="Pfam" id="PF23559"/>
    </source>
</evidence>
<dbReference type="EMBL" id="JAAALK010000081">
    <property type="protein sequence ID" value="KAG8089456.1"/>
    <property type="molecule type" value="Genomic_DNA"/>
</dbReference>
<evidence type="ECO:0000259" key="9">
    <source>
        <dbReference type="Pfam" id="PF23598"/>
    </source>
</evidence>
<feature type="domain" description="Disease resistance N-terminal" evidence="7">
    <location>
        <begin position="52"/>
        <end position="133"/>
    </location>
</feature>
<accession>A0A8J6BPK7</accession>
<evidence type="ECO:0000256" key="3">
    <source>
        <dbReference type="ARBA" id="ARBA00022737"/>
    </source>
</evidence>
<reference evidence="10" key="2">
    <citation type="submission" date="2021-02" db="EMBL/GenBank/DDBJ databases">
        <authorList>
            <person name="Kimball J.A."/>
            <person name="Haas M.W."/>
            <person name="Macchietto M."/>
            <person name="Kono T."/>
            <person name="Duquette J."/>
            <person name="Shao M."/>
        </authorList>
    </citation>
    <scope>NUCLEOTIDE SEQUENCE</scope>
    <source>
        <tissue evidence="10">Fresh leaf tissue</tissue>
    </source>
</reference>
<evidence type="ECO:0008006" key="12">
    <source>
        <dbReference type="Google" id="ProtNLM"/>
    </source>
</evidence>
<evidence type="ECO:0000256" key="1">
    <source>
        <dbReference type="ARBA" id="ARBA00008894"/>
    </source>
</evidence>
<name>A0A8J6BPK7_ZIZPA</name>
<dbReference type="InterPro" id="IPR055414">
    <property type="entry name" value="LRR_R13L4/SHOC2-like"/>
</dbReference>
<dbReference type="GO" id="GO:0002758">
    <property type="term" value="P:innate immune response-activating signaling pathway"/>
    <property type="evidence" value="ECO:0007669"/>
    <property type="project" value="UniProtKB-ARBA"/>
</dbReference>
<dbReference type="InterPro" id="IPR041118">
    <property type="entry name" value="Rx_N"/>
</dbReference>
<comment type="caution">
    <text evidence="10">The sequence shown here is derived from an EMBL/GenBank/DDBJ whole genome shotgun (WGS) entry which is preliminary data.</text>
</comment>
<dbReference type="InterPro" id="IPR044974">
    <property type="entry name" value="Disease_R_plants"/>
</dbReference>
<protein>
    <recommendedName>
        <fullName evidence="12">Disease resistance protein RPM1</fullName>
    </recommendedName>
</protein>
<dbReference type="Pfam" id="PF23559">
    <property type="entry name" value="WHD_DRP"/>
    <property type="match status" value="1"/>
</dbReference>
<keyword evidence="2" id="KW-0433">Leucine-rich repeat</keyword>
<dbReference type="AlphaFoldDB" id="A0A8J6BPK7"/>